<evidence type="ECO:0000313" key="1">
    <source>
        <dbReference type="EMBL" id="KKM62740.1"/>
    </source>
</evidence>
<organism evidence="1">
    <name type="scientific">marine sediment metagenome</name>
    <dbReference type="NCBI Taxonomy" id="412755"/>
    <lineage>
        <taxon>unclassified sequences</taxon>
        <taxon>metagenomes</taxon>
        <taxon>ecological metagenomes</taxon>
    </lineage>
</organism>
<accession>A0A0F9LEW5</accession>
<reference evidence="1" key="1">
    <citation type="journal article" date="2015" name="Nature">
        <title>Complex archaea that bridge the gap between prokaryotes and eukaryotes.</title>
        <authorList>
            <person name="Spang A."/>
            <person name="Saw J.H."/>
            <person name="Jorgensen S.L."/>
            <person name="Zaremba-Niedzwiedzka K."/>
            <person name="Martijn J."/>
            <person name="Lind A.E."/>
            <person name="van Eijk R."/>
            <person name="Schleper C."/>
            <person name="Guy L."/>
            <person name="Ettema T.J."/>
        </authorList>
    </citation>
    <scope>NUCLEOTIDE SEQUENCE</scope>
</reference>
<sequence length="164" mass="18450">MIDERLAKAIDAVMKIDPAVVNDLEAYIQDEVSEIVMSSQAVQERDRLKAQAEGREKRIKELEAGYDRCDTSTRVARLHARVDELEAGHAEIVKASTSFVKMKQIARRLTRRSVCYKNEHGQTVHPNAREVGDQQDGYPGGDIVTMKCPDCGKSWKKELPQQAP</sequence>
<proteinExistence type="predicted"/>
<comment type="caution">
    <text evidence="1">The sequence shown here is derived from an EMBL/GenBank/DDBJ whole genome shotgun (WGS) entry which is preliminary data.</text>
</comment>
<dbReference type="AlphaFoldDB" id="A0A0F9LEW5"/>
<dbReference type="EMBL" id="LAZR01011236">
    <property type="protein sequence ID" value="KKM62740.1"/>
    <property type="molecule type" value="Genomic_DNA"/>
</dbReference>
<protein>
    <submittedName>
        <fullName evidence="1">Uncharacterized protein</fullName>
    </submittedName>
</protein>
<name>A0A0F9LEW5_9ZZZZ</name>
<gene>
    <name evidence="1" type="ORF">LCGC14_1518610</name>
</gene>